<gene>
    <name evidence="1" type="ORF">GCM10020221_05760</name>
</gene>
<evidence type="ECO:0000313" key="2">
    <source>
        <dbReference type="Proteomes" id="UP001501102"/>
    </source>
</evidence>
<dbReference type="PANTHER" id="PTHR33711:SF9">
    <property type="entry name" value="PROTOCATECHUATE 3,4-DIOXYGENASE ALPHA CHAIN"/>
    <property type="match status" value="1"/>
</dbReference>
<comment type="caution">
    <text evidence="1">The sequence shown here is derived from an EMBL/GenBank/DDBJ whole genome shotgun (WGS) entry which is preliminary data.</text>
</comment>
<dbReference type="InterPro" id="IPR015889">
    <property type="entry name" value="Intradiol_dOase_core"/>
</dbReference>
<evidence type="ECO:0008006" key="3">
    <source>
        <dbReference type="Google" id="ProtNLM"/>
    </source>
</evidence>
<protein>
    <recommendedName>
        <fullName evidence="3">Protocatechuate 3,4-dioxygenase subunit alpha</fullName>
    </recommendedName>
</protein>
<keyword evidence="2" id="KW-1185">Reference proteome</keyword>
<organism evidence="1 2">
    <name type="scientific">Streptomyces thioluteus</name>
    <dbReference type="NCBI Taxonomy" id="66431"/>
    <lineage>
        <taxon>Bacteria</taxon>
        <taxon>Bacillati</taxon>
        <taxon>Actinomycetota</taxon>
        <taxon>Actinomycetes</taxon>
        <taxon>Kitasatosporales</taxon>
        <taxon>Streptomycetaceae</taxon>
        <taxon>Streptomyces</taxon>
    </lineage>
</organism>
<dbReference type="InterPro" id="IPR050770">
    <property type="entry name" value="Intradiol_RC_Dioxygenase"/>
</dbReference>
<sequence length="194" mass="20684">MYFPGDPLLDRDGIHHAVRDPAARARLIAGRDPAGPGYHWDVVLGRAVRDVGGGHAVTTTPSQTIGPYFGPALPASGTGPPVLRGSVLDGDGAGVPDALLEFWPPFARVPTAADGSYVLRTSSAVPPYLAVCVHARGLPRHLFTRVYFAELPDDPLLAALPPERRATLLALPGPSGHRFDVRLRGERETVFLSF</sequence>
<dbReference type="Gene3D" id="2.60.130.10">
    <property type="entry name" value="Aromatic compound dioxygenase"/>
    <property type="match status" value="2"/>
</dbReference>
<name>A0ABN3WFF6_STRTU</name>
<dbReference type="PANTHER" id="PTHR33711">
    <property type="entry name" value="DIOXYGENASE, PUTATIVE (AFU_ORTHOLOGUE AFUA_2G02910)-RELATED"/>
    <property type="match status" value="1"/>
</dbReference>
<evidence type="ECO:0000313" key="1">
    <source>
        <dbReference type="EMBL" id="GAA2912856.1"/>
    </source>
</evidence>
<dbReference type="Proteomes" id="UP001501102">
    <property type="component" value="Unassembled WGS sequence"/>
</dbReference>
<reference evidence="1 2" key="1">
    <citation type="journal article" date="2019" name="Int. J. Syst. Evol. Microbiol.">
        <title>The Global Catalogue of Microorganisms (GCM) 10K type strain sequencing project: providing services to taxonomists for standard genome sequencing and annotation.</title>
        <authorList>
            <consortium name="The Broad Institute Genomics Platform"/>
            <consortium name="The Broad Institute Genome Sequencing Center for Infectious Disease"/>
            <person name="Wu L."/>
            <person name="Ma J."/>
        </authorList>
    </citation>
    <scope>NUCLEOTIDE SEQUENCE [LARGE SCALE GENOMIC DNA]</scope>
    <source>
        <strain evidence="1 2">JCM 4087</strain>
    </source>
</reference>
<dbReference type="SUPFAM" id="SSF49482">
    <property type="entry name" value="Aromatic compound dioxygenase"/>
    <property type="match status" value="2"/>
</dbReference>
<proteinExistence type="predicted"/>
<accession>A0ABN3WFF6</accession>
<dbReference type="EMBL" id="BAAAXZ010000023">
    <property type="protein sequence ID" value="GAA2912856.1"/>
    <property type="molecule type" value="Genomic_DNA"/>
</dbReference>